<feature type="region of interest" description="Disordered" evidence="1">
    <location>
        <begin position="516"/>
        <end position="610"/>
    </location>
</feature>
<accession>A0AAE1L987</accession>
<feature type="compositionally biased region" description="Pro residues" evidence="1">
    <location>
        <begin position="534"/>
        <end position="545"/>
    </location>
</feature>
<feature type="signal peptide" evidence="2">
    <location>
        <begin position="1"/>
        <end position="27"/>
    </location>
</feature>
<feature type="compositionally biased region" description="Low complexity" evidence="1">
    <location>
        <begin position="431"/>
        <end position="445"/>
    </location>
</feature>
<evidence type="ECO:0000256" key="2">
    <source>
        <dbReference type="SAM" id="SignalP"/>
    </source>
</evidence>
<feature type="compositionally biased region" description="Low complexity" evidence="1">
    <location>
        <begin position="214"/>
        <end position="225"/>
    </location>
</feature>
<organism evidence="3 4">
    <name type="scientific">Frankliniella fusca</name>
    <dbReference type="NCBI Taxonomy" id="407009"/>
    <lineage>
        <taxon>Eukaryota</taxon>
        <taxon>Metazoa</taxon>
        <taxon>Ecdysozoa</taxon>
        <taxon>Arthropoda</taxon>
        <taxon>Hexapoda</taxon>
        <taxon>Insecta</taxon>
        <taxon>Pterygota</taxon>
        <taxon>Neoptera</taxon>
        <taxon>Paraneoptera</taxon>
        <taxon>Thysanoptera</taxon>
        <taxon>Terebrantia</taxon>
        <taxon>Thripoidea</taxon>
        <taxon>Thripidae</taxon>
        <taxon>Frankliniella</taxon>
    </lineage>
</organism>
<dbReference type="AlphaFoldDB" id="A0AAE1L987"/>
<feature type="region of interest" description="Disordered" evidence="1">
    <location>
        <begin position="638"/>
        <end position="665"/>
    </location>
</feature>
<feature type="chain" id="PRO_5042225680" evidence="2">
    <location>
        <begin position="28"/>
        <end position="713"/>
    </location>
</feature>
<feature type="compositionally biased region" description="Acidic residues" evidence="1">
    <location>
        <begin position="133"/>
        <end position="149"/>
    </location>
</feature>
<reference evidence="3" key="2">
    <citation type="journal article" date="2023" name="BMC Genomics">
        <title>Pest status, molecular evolution, and epigenetic factors derived from the genome assembly of Frankliniella fusca, a thysanopteran phytovirus vector.</title>
        <authorList>
            <person name="Catto M.A."/>
            <person name="Labadie P.E."/>
            <person name="Jacobson A.L."/>
            <person name="Kennedy G.G."/>
            <person name="Srinivasan R."/>
            <person name="Hunt B.G."/>
        </authorList>
    </citation>
    <scope>NUCLEOTIDE SEQUENCE</scope>
    <source>
        <strain evidence="3">PL_HMW_Pooled</strain>
    </source>
</reference>
<keyword evidence="4" id="KW-1185">Reference proteome</keyword>
<feature type="compositionally biased region" description="Basic and acidic residues" evidence="1">
    <location>
        <begin position="251"/>
        <end position="268"/>
    </location>
</feature>
<dbReference type="Proteomes" id="UP001219518">
    <property type="component" value="Unassembled WGS sequence"/>
</dbReference>
<reference evidence="3" key="1">
    <citation type="submission" date="2021-07" db="EMBL/GenBank/DDBJ databases">
        <authorList>
            <person name="Catto M.A."/>
            <person name="Jacobson A."/>
            <person name="Kennedy G."/>
            <person name="Labadie P."/>
            <person name="Hunt B.G."/>
            <person name="Srinivasan R."/>
        </authorList>
    </citation>
    <scope>NUCLEOTIDE SEQUENCE</scope>
    <source>
        <strain evidence="3">PL_HMW_Pooled</strain>
        <tissue evidence="3">Head</tissue>
    </source>
</reference>
<feature type="region of interest" description="Disordered" evidence="1">
    <location>
        <begin position="131"/>
        <end position="153"/>
    </location>
</feature>
<sequence>MARWPPLAPLALLVVAGCAAAAAQSEASDMTQAIFSKLGSSPSPKLTLWTPGHLDDLHDALLQGRPLRAQLSALPEGEASADLQRAGTGTAGTHKLSLWVPRGQQHQAGAAANDWREDGWSDRSAVMVREAPHDDDDDDDVDLGVDDDQGAMSPSWLRGALAARGLADGPENGLVAPGQARVPRQPPAPAAPAADSGSLGHFRPKRAASPGPNEASAEDASVAADSSKRVPPGPPPQQAKAARSHQFVTGRNEKEPPPVVREVEHPAERPGSGGGQGPADGKSDARHGQGQGQGASPAPTHPSPVAAGSSRVGAGRDVLGRDALGLRVNEIPQGPRFSHVYESETQRHAADHRHYTADSYGSHNAYAASYGGSYGSSASAASAYPSAAYPPLPAGGGATYPPPQHGRNAPTATPRRIIYYASLPDPAPAPHLQQQMLQQQQQQHLPGASRVPHEYRGPPYDINGAYSSDGRYPPPPPPLPAHGPGNDHLYRYTIIDAEPPGPLLGGYRPNALPYRDRLPAASPAPAAFPQPYRLNPPLPPPPPSPTTDAGPQAASPIQYTQYDYNGIGGLPPHLPDDPMSASGARTASSSALLDSKQGVVQGLPPGVPLSDDPYRGFNPRQPAPWSMQVGTRLTVKDDGYGSSSGAGPGGLPPAARRFYVTSQQQPSYGEAAYASAYAPAHAQARFPRPLDRGDRSGSSGQRSSSEARNRLFR</sequence>
<protein>
    <submittedName>
        <fullName evidence="3">Protein transport protein Sec24B</fullName>
    </submittedName>
</protein>
<keyword evidence="2" id="KW-0732">Signal</keyword>
<proteinExistence type="predicted"/>
<feature type="compositionally biased region" description="Pro residues" evidence="1">
    <location>
        <begin position="472"/>
        <end position="481"/>
    </location>
</feature>
<evidence type="ECO:0000313" key="4">
    <source>
        <dbReference type="Proteomes" id="UP001219518"/>
    </source>
</evidence>
<feature type="region of interest" description="Disordered" evidence="1">
    <location>
        <begin position="679"/>
        <end position="713"/>
    </location>
</feature>
<feature type="compositionally biased region" description="Low complexity" evidence="1">
    <location>
        <begin position="519"/>
        <end position="533"/>
    </location>
</feature>
<gene>
    <name evidence="3" type="ORF">KUF71_020287</name>
</gene>
<feature type="region of interest" description="Disordered" evidence="1">
    <location>
        <begin position="169"/>
        <end position="318"/>
    </location>
</feature>
<name>A0AAE1L987_9NEOP</name>
<dbReference type="EMBL" id="JAHWGI010000166">
    <property type="protein sequence ID" value="KAK3910474.1"/>
    <property type="molecule type" value="Genomic_DNA"/>
</dbReference>
<dbReference type="PROSITE" id="PS51257">
    <property type="entry name" value="PROKAR_LIPOPROTEIN"/>
    <property type="match status" value="1"/>
</dbReference>
<evidence type="ECO:0000313" key="3">
    <source>
        <dbReference type="EMBL" id="KAK3910474.1"/>
    </source>
</evidence>
<feature type="region of interest" description="Disordered" evidence="1">
    <location>
        <begin position="424"/>
        <end position="484"/>
    </location>
</feature>
<comment type="caution">
    <text evidence="3">The sequence shown here is derived from an EMBL/GenBank/DDBJ whole genome shotgun (WGS) entry which is preliminary data.</text>
</comment>
<evidence type="ECO:0000256" key="1">
    <source>
        <dbReference type="SAM" id="MobiDB-lite"/>
    </source>
</evidence>
<feature type="compositionally biased region" description="Low complexity" evidence="1">
    <location>
        <begin position="580"/>
        <end position="591"/>
    </location>
</feature>